<evidence type="ECO:0000313" key="1">
    <source>
        <dbReference type="EMBL" id="KAK3246966.1"/>
    </source>
</evidence>
<gene>
    <name evidence="1" type="ORF">CYMTET_43522</name>
</gene>
<evidence type="ECO:0000313" key="2">
    <source>
        <dbReference type="Proteomes" id="UP001190700"/>
    </source>
</evidence>
<proteinExistence type="predicted"/>
<reference evidence="1 2" key="1">
    <citation type="journal article" date="2015" name="Genome Biol. Evol.">
        <title>Comparative Genomics of a Bacterivorous Green Alga Reveals Evolutionary Causalities and Consequences of Phago-Mixotrophic Mode of Nutrition.</title>
        <authorList>
            <person name="Burns J.A."/>
            <person name="Paasch A."/>
            <person name="Narechania A."/>
            <person name="Kim E."/>
        </authorList>
    </citation>
    <scope>NUCLEOTIDE SEQUENCE [LARGE SCALE GENOMIC DNA]</scope>
    <source>
        <strain evidence="1 2">PLY_AMNH</strain>
    </source>
</reference>
<dbReference type="EMBL" id="LGRX02029344">
    <property type="protein sequence ID" value="KAK3246966.1"/>
    <property type="molecule type" value="Genomic_DNA"/>
</dbReference>
<protein>
    <submittedName>
        <fullName evidence="1">Uncharacterized protein</fullName>
    </submittedName>
</protein>
<sequence length="169" mass="19064">MHTLVQSWCETRTPTLATPTVEDPGGVKADDTASVITRRKYFSDQTGIVKRVRESGLRRKWAKNLRETVLGGKHEKFAGKDKDVAKLEVVESDSVAKQYFLATDCSTGRDGRRALIDLVKGCVPAGFRVSHKEESYAALCYPARVDPRPALAKELCWRKRRRRGLHTYD</sequence>
<comment type="caution">
    <text evidence="1">The sequence shown here is derived from an EMBL/GenBank/DDBJ whole genome shotgun (WGS) entry which is preliminary data.</text>
</comment>
<dbReference type="AlphaFoldDB" id="A0AAE0EZW2"/>
<organism evidence="1 2">
    <name type="scientific">Cymbomonas tetramitiformis</name>
    <dbReference type="NCBI Taxonomy" id="36881"/>
    <lineage>
        <taxon>Eukaryota</taxon>
        <taxon>Viridiplantae</taxon>
        <taxon>Chlorophyta</taxon>
        <taxon>Pyramimonadophyceae</taxon>
        <taxon>Pyramimonadales</taxon>
        <taxon>Pyramimonadaceae</taxon>
        <taxon>Cymbomonas</taxon>
    </lineage>
</organism>
<name>A0AAE0EZW2_9CHLO</name>
<keyword evidence="2" id="KW-1185">Reference proteome</keyword>
<dbReference type="Proteomes" id="UP001190700">
    <property type="component" value="Unassembled WGS sequence"/>
</dbReference>
<accession>A0AAE0EZW2</accession>